<reference evidence="9 10" key="1">
    <citation type="submission" date="2014-06" db="EMBL/GenBank/DDBJ databases">
        <title>Genome characterization of distinct group I Clostridium botulinum lineages.</title>
        <authorList>
            <person name="Giordani F."/>
            <person name="Anselmo A."/>
            <person name="Fillo S."/>
            <person name="Palozzi A.M."/>
            <person name="Fortunato A."/>
            <person name="Gentile B."/>
            <person name="Ciammaruconi A."/>
            <person name="Anniballi F."/>
            <person name="De Medici D."/>
            <person name="Lista F."/>
        </authorList>
    </citation>
    <scope>NUCLEOTIDE SEQUENCE [LARGE SCALE GENOMIC DNA]</scope>
    <source>
        <strain evidence="9 10">B2 450</strain>
    </source>
</reference>
<dbReference type="GO" id="GO:0005886">
    <property type="term" value="C:plasma membrane"/>
    <property type="evidence" value="ECO:0007669"/>
    <property type="project" value="UniProtKB-SubCell"/>
</dbReference>
<keyword evidence="9" id="KW-0808">Transferase</keyword>
<dbReference type="HOGENOM" id="CLU_079292_0_2_9"/>
<protein>
    <submittedName>
        <fullName evidence="9">Methyltransferase</fullName>
    </submittedName>
</protein>
<feature type="domain" description="MgtC/SapB/SrpB/YhiD N-terminal" evidence="8">
    <location>
        <begin position="11"/>
        <end position="147"/>
    </location>
</feature>
<dbReference type="PRINTS" id="PR01837">
    <property type="entry name" value="MGTCSAPBPROT"/>
</dbReference>
<evidence type="ECO:0000256" key="5">
    <source>
        <dbReference type="ARBA" id="ARBA00022989"/>
    </source>
</evidence>
<dbReference type="AlphaFoldDB" id="A0A0D1BYM9"/>
<feature type="transmembrane region" description="Helical" evidence="7">
    <location>
        <begin position="35"/>
        <end position="55"/>
    </location>
</feature>
<evidence type="ECO:0000313" key="10">
    <source>
        <dbReference type="Proteomes" id="UP000032250"/>
    </source>
</evidence>
<evidence type="ECO:0000256" key="6">
    <source>
        <dbReference type="ARBA" id="ARBA00023136"/>
    </source>
</evidence>
<dbReference type="RefSeq" id="WP_042385969.1">
    <property type="nucleotide sequence ID" value="NZ_JXSU01000006.1"/>
</dbReference>
<dbReference type="GO" id="GO:0008168">
    <property type="term" value="F:methyltransferase activity"/>
    <property type="evidence" value="ECO:0007669"/>
    <property type="project" value="UniProtKB-KW"/>
</dbReference>
<proteinExistence type="inferred from homology"/>
<dbReference type="OrthoDB" id="9811198at2"/>
<sequence length="242" mass="27471">MDRKQVIFRIFLSIVVGGAIGFERERKNRPAGFRTHILVCIGSCIAVMIQLYIIQYMKEMIRIDGEFRYLLSADISRMASQVITGVGFLGAGTIIRDKGSVKGLTTAASIWVVACIGISVGLGFYFLSLVGFLGLIVSLIVFENIESSVIDKNKEYNIIIEYLPKNNVMEYIIDELLKNQITIKSIRVFDKNINEDETIKIKLIISTKNRLNFLSVIQNLQSNKNIYDINILRINRIKNRIL</sequence>
<accession>A0A0D1BYM9</accession>
<evidence type="ECO:0000256" key="3">
    <source>
        <dbReference type="ARBA" id="ARBA00022475"/>
    </source>
</evidence>
<evidence type="ECO:0000259" key="8">
    <source>
        <dbReference type="Pfam" id="PF02308"/>
    </source>
</evidence>
<keyword evidence="6 7" id="KW-0472">Membrane</keyword>
<dbReference type="Pfam" id="PF02308">
    <property type="entry name" value="MgtC"/>
    <property type="match status" value="1"/>
</dbReference>
<feature type="transmembrane region" description="Helical" evidence="7">
    <location>
        <begin position="75"/>
        <end position="95"/>
    </location>
</feature>
<dbReference type="EMBL" id="JXSU01000006">
    <property type="protein sequence ID" value="KIS25087.1"/>
    <property type="molecule type" value="Genomic_DNA"/>
</dbReference>
<dbReference type="GO" id="GO:0032259">
    <property type="term" value="P:methylation"/>
    <property type="evidence" value="ECO:0007669"/>
    <property type="project" value="UniProtKB-KW"/>
</dbReference>
<dbReference type="InterPro" id="IPR003416">
    <property type="entry name" value="MgtC/SapB/SrpB/YhiD_fam"/>
</dbReference>
<name>A0A0D1BYM9_CLOBO</name>
<keyword evidence="5 7" id="KW-1133">Transmembrane helix</keyword>
<dbReference type="PATRIC" id="fig|1379739.3.peg.394"/>
<evidence type="ECO:0000256" key="2">
    <source>
        <dbReference type="ARBA" id="ARBA00009298"/>
    </source>
</evidence>
<comment type="similarity">
    <text evidence="2">Belongs to the MgtC/SapB family.</text>
</comment>
<keyword evidence="9" id="KW-0489">Methyltransferase</keyword>
<feature type="transmembrane region" description="Helical" evidence="7">
    <location>
        <begin position="107"/>
        <end position="140"/>
    </location>
</feature>
<gene>
    <name evidence="9" type="ORF">N495_00470</name>
</gene>
<organism evidence="9 10">
    <name type="scientific">Clostridium botulinum B2 450</name>
    <dbReference type="NCBI Taxonomy" id="1379739"/>
    <lineage>
        <taxon>Bacteria</taxon>
        <taxon>Bacillati</taxon>
        <taxon>Bacillota</taxon>
        <taxon>Clostridia</taxon>
        <taxon>Eubacteriales</taxon>
        <taxon>Clostridiaceae</taxon>
        <taxon>Clostridium</taxon>
    </lineage>
</organism>
<keyword evidence="4 7" id="KW-0812">Transmembrane</keyword>
<evidence type="ECO:0000256" key="4">
    <source>
        <dbReference type="ARBA" id="ARBA00022692"/>
    </source>
</evidence>
<dbReference type="PANTHER" id="PTHR33778">
    <property type="entry name" value="PROTEIN MGTC"/>
    <property type="match status" value="1"/>
</dbReference>
<dbReference type="Proteomes" id="UP000032250">
    <property type="component" value="Unassembled WGS sequence"/>
</dbReference>
<comment type="subcellular location">
    <subcellularLocation>
        <location evidence="1">Cell membrane</location>
        <topology evidence="1">Multi-pass membrane protein</topology>
    </subcellularLocation>
</comment>
<comment type="caution">
    <text evidence="9">The sequence shown here is derived from an EMBL/GenBank/DDBJ whole genome shotgun (WGS) entry which is preliminary data.</text>
</comment>
<dbReference type="PANTHER" id="PTHR33778:SF1">
    <property type="entry name" value="MAGNESIUM TRANSPORTER YHID-RELATED"/>
    <property type="match status" value="1"/>
</dbReference>
<keyword evidence="3" id="KW-1003">Cell membrane</keyword>
<evidence type="ECO:0000256" key="7">
    <source>
        <dbReference type="SAM" id="Phobius"/>
    </source>
</evidence>
<feature type="transmembrane region" description="Helical" evidence="7">
    <location>
        <begin position="6"/>
        <end position="23"/>
    </location>
</feature>
<evidence type="ECO:0000313" key="9">
    <source>
        <dbReference type="EMBL" id="KIS25087.1"/>
    </source>
</evidence>
<dbReference type="InterPro" id="IPR049177">
    <property type="entry name" value="MgtC_SapB_SrpB_YhiD_N"/>
</dbReference>
<evidence type="ECO:0000256" key="1">
    <source>
        <dbReference type="ARBA" id="ARBA00004651"/>
    </source>
</evidence>